<accession>A0A451ENS5</accession>
<keyword evidence="5" id="KW-1185">Reference proteome</keyword>
<comment type="similarity">
    <text evidence="1">Belongs to the polysaccharide synthase family.</text>
</comment>
<dbReference type="SUPFAM" id="SSF51735">
    <property type="entry name" value="NAD(P)-binding Rossmann-fold domains"/>
    <property type="match status" value="2"/>
</dbReference>
<dbReference type="CDD" id="cd05237">
    <property type="entry name" value="UDP_invert_4-6DH_SDR_e"/>
    <property type="match status" value="1"/>
</dbReference>
<evidence type="ECO:0000256" key="1">
    <source>
        <dbReference type="ARBA" id="ARBA00007430"/>
    </source>
</evidence>
<dbReference type="Pfam" id="PF02719">
    <property type="entry name" value="Polysacc_synt_2"/>
    <property type="match status" value="1"/>
</dbReference>
<feature type="transmembrane region" description="Helical" evidence="2">
    <location>
        <begin position="12"/>
        <end position="30"/>
    </location>
</feature>
<dbReference type="AlphaFoldDB" id="A0A451ENS5"/>
<reference evidence="4 5" key="1">
    <citation type="journal article" date="2020" name="Int. J. Syst. Evol. Microbiol.">
        <title>Description of Erysipelothrix piscisicarius sp. nov., an emergent fish pathogen, and assessment of virulence using a tiger barb (Puntigrus tetrazona) infection model.</title>
        <authorList>
            <person name="Pomaranski E.K."/>
            <person name="Griffin M.J."/>
            <person name="Camus A.C."/>
            <person name="Armwood A.R."/>
            <person name="Shelley J."/>
            <person name="Waldbieser G.C."/>
            <person name="LaFrentz B.R."/>
            <person name="Garcia J.C."/>
            <person name="Yanong R."/>
            <person name="Soto E."/>
        </authorList>
    </citation>
    <scope>NUCLEOTIDE SEQUENCE [LARGE SCALE GENOMIC DNA]</scope>
    <source>
        <strain evidence="4 5">15TAL0474</strain>
    </source>
</reference>
<dbReference type="EMBL" id="CP034234">
    <property type="protein sequence ID" value="AZK43506.1"/>
    <property type="molecule type" value="Genomic_DNA"/>
</dbReference>
<feature type="transmembrane region" description="Helical" evidence="2">
    <location>
        <begin position="105"/>
        <end position="128"/>
    </location>
</feature>
<dbReference type="KEGG" id="eri:EEI45_00595"/>
<proteinExistence type="inferred from homology"/>
<sequence length="623" mass="70187">MGKLMKKNKVVMVVFDILVLIFSIVCGLSILNNSHYAMDLLYQRVGIFEVGLILVVYLIFYKMFSLDKMVWRKISVHETIRIGLANIMAFLSCWVIIIIRNNELIGARAMIIITGLNTLLQLSVRFVVRYYYDKKERVAVKGKKLHSILIYGAGSAGQMILNEISRNNEYGYKVIGFIDDNPSLKNSIIYSVPVLGNHDDIEKVVKKYDIECVFVAMPSQPLNTQKEIINKLIKIGVDVKTVESAQKLIQNKNLKNSLRKIEISDLLNRPEIVIDDMGIFKQLDGQRILVTGAGGSIGSELVRQLIKYSPESLILLDINENGLYEIQQELNMLMRSGDIPKIEVKAVITSIRDLDALECLFEQEKPTVVFHAAAHKHVPLMEYVPKEAIKNNIFGTKNLIDLSDKNNVKLFVNISTDKAVNPTNIMGATKRFNEMMLQSKDANSKTKYVAVRFGNVLGSNGSVVPLFRKQIEQGGPVTVTHPDIIRYFMTIPEAVSLILQAAAYANGGEIFVLDMGKPVKILNLAEQVIKLSGFQPYTEIEIKFTGLRPGEKLYEELLMSEEGLKKTENNLIYVANPIITDSQTINESLETLESLLLMEDSEISLNLHKVVPTYTHKEKNNEN</sequence>
<feature type="domain" description="Polysaccharide biosynthesis protein CapD-like" evidence="3">
    <location>
        <begin position="288"/>
        <end position="576"/>
    </location>
</feature>
<dbReference type="Proteomes" id="UP000278804">
    <property type="component" value="Chromosome"/>
</dbReference>
<organism evidence="4 5">
    <name type="scientific">Erysipelothrix piscisicarius</name>
    <dbReference type="NCBI Taxonomy" id="2485784"/>
    <lineage>
        <taxon>Bacteria</taxon>
        <taxon>Bacillati</taxon>
        <taxon>Bacillota</taxon>
        <taxon>Erysipelotrichia</taxon>
        <taxon>Erysipelotrichales</taxon>
        <taxon>Erysipelotrichaceae</taxon>
        <taxon>Erysipelothrix</taxon>
    </lineage>
</organism>
<dbReference type="Gene3D" id="3.40.50.720">
    <property type="entry name" value="NAD(P)-binding Rossmann-like Domain"/>
    <property type="match status" value="2"/>
</dbReference>
<evidence type="ECO:0000259" key="3">
    <source>
        <dbReference type="Pfam" id="PF02719"/>
    </source>
</evidence>
<dbReference type="InterPro" id="IPR036291">
    <property type="entry name" value="NAD(P)-bd_dom_sf"/>
</dbReference>
<dbReference type="Pfam" id="PF13727">
    <property type="entry name" value="CoA_binding_3"/>
    <property type="match status" value="1"/>
</dbReference>
<feature type="transmembrane region" description="Helical" evidence="2">
    <location>
        <begin position="42"/>
        <end position="61"/>
    </location>
</feature>
<gene>
    <name evidence="4" type="ORF">EEI45_00595</name>
</gene>
<dbReference type="PANTHER" id="PTHR43318:SF1">
    <property type="entry name" value="POLYSACCHARIDE BIOSYNTHESIS PROTEIN EPSC-RELATED"/>
    <property type="match status" value="1"/>
</dbReference>
<evidence type="ECO:0000313" key="5">
    <source>
        <dbReference type="Proteomes" id="UP000278804"/>
    </source>
</evidence>
<dbReference type="InterPro" id="IPR051203">
    <property type="entry name" value="Polysaccharide_Synthase-Rel"/>
</dbReference>
<dbReference type="PANTHER" id="PTHR43318">
    <property type="entry name" value="UDP-N-ACETYLGLUCOSAMINE 4,6-DEHYDRATASE"/>
    <property type="match status" value="1"/>
</dbReference>
<dbReference type="InterPro" id="IPR003869">
    <property type="entry name" value="Polysac_CapD-like"/>
</dbReference>
<evidence type="ECO:0000313" key="4">
    <source>
        <dbReference type="EMBL" id="AZK43506.1"/>
    </source>
</evidence>
<name>A0A451ENS5_9FIRM</name>
<keyword evidence="2" id="KW-1133">Transmembrane helix</keyword>
<evidence type="ECO:0000256" key="2">
    <source>
        <dbReference type="SAM" id="Phobius"/>
    </source>
</evidence>
<protein>
    <submittedName>
        <fullName evidence="4">Polysaccharide biosynthesis protein</fullName>
    </submittedName>
</protein>
<keyword evidence="2" id="KW-0812">Transmembrane</keyword>
<keyword evidence="2" id="KW-0472">Membrane</keyword>
<feature type="transmembrane region" description="Helical" evidence="2">
    <location>
        <begin position="82"/>
        <end position="99"/>
    </location>
</feature>